<evidence type="ECO:0000313" key="2">
    <source>
        <dbReference type="Proteomes" id="UP000014400"/>
    </source>
</evidence>
<sequence length="285" mass="33167">MARPRKKPLFQLNERDPLRCLIAALRPSRDSVSLSGQQIEAAGFEQARLESLERSNLIRSDSIDMTTDCSRCERQCMGLSVMKTKGGTLGFACPYFPSVGWIDVKSKQIERKRFLRSDLIRWLVHLFGCQPIYFIEEPELPAGCYRLGIVLVEEKRLQLFLQFDRKRGWWLKCAENDMALQDLLRYNGSEYVVDPDLKEMLLWADDSDEPSIARAARLLEEVDWRKSHKDEYPGPVYEQIAKENGMKKTTLEGILKKARSDKTTLDLKRIYRQKRLEREKTKLST</sequence>
<accession>S3BWC9</accession>
<gene>
    <name evidence="1" type="ORF">HMPREF1476_01782</name>
</gene>
<dbReference type="PATRIC" id="fig|1203554.3.peg.1867"/>
<protein>
    <submittedName>
        <fullName evidence="1">Uncharacterized protein</fullName>
    </submittedName>
</protein>
<proteinExistence type="predicted"/>
<keyword evidence="2" id="KW-1185">Reference proteome</keyword>
<comment type="caution">
    <text evidence="1">The sequence shown here is derived from an EMBL/GenBank/DDBJ whole genome shotgun (WGS) entry which is preliminary data.</text>
</comment>
<dbReference type="RefSeq" id="WP_016474946.1">
    <property type="nucleotide sequence ID" value="NZ_KE150480.1"/>
</dbReference>
<evidence type="ECO:0000313" key="1">
    <source>
        <dbReference type="EMBL" id="EPD98397.1"/>
    </source>
</evidence>
<dbReference type="AlphaFoldDB" id="S3BWC9"/>
<organism evidence="1 2">
    <name type="scientific">Sutterella wadsworthensis HGA0223</name>
    <dbReference type="NCBI Taxonomy" id="1203554"/>
    <lineage>
        <taxon>Bacteria</taxon>
        <taxon>Pseudomonadati</taxon>
        <taxon>Pseudomonadota</taxon>
        <taxon>Betaproteobacteria</taxon>
        <taxon>Burkholderiales</taxon>
        <taxon>Sutterellaceae</taxon>
        <taxon>Sutterella</taxon>
    </lineage>
</organism>
<dbReference type="HOGENOM" id="CLU_976363_0_0_4"/>
<dbReference type="Proteomes" id="UP000014400">
    <property type="component" value="Unassembled WGS sequence"/>
</dbReference>
<dbReference type="EMBL" id="ATCF01000025">
    <property type="protein sequence ID" value="EPD98397.1"/>
    <property type="molecule type" value="Genomic_DNA"/>
</dbReference>
<name>S3BWC9_9BURK</name>
<reference evidence="1 2" key="1">
    <citation type="submission" date="2013-04" db="EMBL/GenBank/DDBJ databases">
        <title>The Genome Sequence of Sutterella wadsworthensis HGA0223.</title>
        <authorList>
            <consortium name="The Broad Institute Genomics Platform"/>
            <person name="Earl A."/>
            <person name="Ward D."/>
            <person name="Feldgarden M."/>
            <person name="Gevers D."/>
            <person name="Schmidt T.M."/>
            <person name="Dover J."/>
            <person name="Dai D."/>
            <person name="Walker B."/>
            <person name="Young S."/>
            <person name="Zeng Q."/>
            <person name="Gargeya S."/>
            <person name="Fitzgerald M."/>
            <person name="Haas B."/>
            <person name="Abouelleil A."/>
            <person name="Allen A.W."/>
            <person name="Alvarado L."/>
            <person name="Arachchi H.M."/>
            <person name="Berlin A.M."/>
            <person name="Chapman S.B."/>
            <person name="Gainer-Dewar J."/>
            <person name="Goldberg J."/>
            <person name="Griggs A."/>
            <person name="Gujja S."/>
            <person name="Hansen M."/>
            <person name="Howarth C."/>
            <person name="Imamovic A."/>
            <person name="Ireland A."/>
            <person name="Larimer J."/>
            <person name="McCowan C."/>
            <person name="Murphy C."/>
            <person name="Pearson M."/>
            <person name="Poon T.W."/>
            <person name="Priest M."/>
            <person name="Roberts A."/>
            <person name="Saif S."/>
            <person name="Shea T."/>
            <person name="Sisk P."/>
            <person name="Sykes S."/>
            <person name="Wortman J."/>
            <person name="Nusbaum C."/>
            <person name="Birren B."/>
        </authorList>
    </citation>
    <scope>NUCLEOTIDE SEQUENCE [LARGE SCALE GENOMIC DNA]</scope>
    <source>
        <strain evidence="1 2">HGA0223</strain>
    </source>
</reference>
<dbReference type="STRING" id="1203554.HMPREF1476_01782"/>